<evidence type="ECO:0000313" key="1">
    <source>
        <dbReference type="EMBL" id="QDT10593.1"/>
    </source>
</evidence>
<sequence length="83" mass="9538">MIDQPHFDVISLMTSIFFAPTRVRAHRTVRVYFCTAEHVLALGVIKVPESRDEATNRWIADENAEKKFSLRTAGFWFQEPIGA</sequence>
<proteinExistence type="predicted"/>
<name>A0A517NTZ9_9BACT</name>
<dbReference type="AlphaFoldDB" id="A0A517NTZ9"/>
<dbReference type="Proteomes" id="UP000319817">
    <property type="component" value="Chromosome"/>
</dbReference>
<reference evidence="1 2" key="1">
    <citation type="submission" date="2019-02" db="EMBL/GenBank/DDBJ databases">
        <title>Deep-cultivation of Planctomycetes and their phenomic and genomic characterization uncovers novel biology.</title>
        <authorList>
            <person name="Wiegand S."/>
            <person name="Jogler M."/>
            <person name="Boedeker C."/>
            <person name="Pinto D."/>
            <person name="Vollmers J."/>
            <person name="Rivas-Marin E."/>
            <person name="Kohn T."/>
            <person name="Peeters S.H."/>
            <person name="Heuer A."/>
            <person name="Rast P."/>
            <person name="Oberbeckmann S."/>
            <person name="Bunk B."/>
            <person name="Jeske O."/>
            <person name="Meyerdierks A."/>
            <person name="Storesund J.E."/>
            <person name="Kallscheuer N."/>
            <person name="Luecker S."/>
            <person name="Lage O.M."/>
            <person name="Pohl T."/>
            <person name="Merkel B.J."/>
            <person name="Hornburger P."/>
            <person name="Mueller R.-W."/>
            <person name="Bruemmer F."/>
            <person name="Labrenz M."/>
            <person name="Spormann A.M."/>
            <person name="Op den Camp H."/>
            <person name="Overmann J."/>
            <person name="Amann R."/>
            <person name="Jetten M.S.M."/>
            <person name="Mascher T."/>
            <person name="Medema M.H."/>
            <person name="Devos D.P."/>
            <person name="Kaster A.-K."/>
            <person name="Ovreas L."/>
            <person name="Rohde M."/>
            <person name="Galperin M.Y."/>
            <person name="Jogler C."/>
        </authorList>
    </citation>
    <scope>NUCLEOTIDE SEQUENCE [LARGE SCALE GENOMIC DNA]</scope>
    <source>
        <strain evidence="1 2">K23_9</strain>
    </source>
</reference>
<organism evidence="1 2">
    <name type="scientific">Stieleria marina</name>
    <dbReference type="NCBI Taxonomy" id="1930275"/>
    <lineage>
        <taxon>Bacteria</taxon>
        <taxon>Pseudomonadati</taxon>
        <taxon>Planctomycetota</taxon>
        <taxon>Planctomycetia</taxon>
        <taxon>Pirellulales</taxon>
        <taxon>Pirellulaceae</taxon>
        <taxon>Stieleria</taxon>
    </lineage>
</organism>
<keyword evidence="2" id="KW-1185">Reference proteome</keyword>
<accession>A0A517NTZ9</accession>
<protein>
    <submittedName>
        <fullName evidence="1">Uncharacterized protein</fullName>
    </submittedName>
</protein>
<gene>
    <name evidence="1" type="ORF">K239x_25500</name>
</gene>
<evidence type="ECO:0000313" key="2">
    <source>
        <dbReference type="Proteomes" id="UP000319817"/>
    </source>
</evidence>
<dbReference type="EMBL" id="CP036526">
    <property type="protein sequence ID" value="QDT10593.1"/>
    <property type="molecule type" value="Genomic_DNA"/>
</dbReference>